<dbReference type="SUPFAM" id="SSF103473">
    <property type="entry name" value="MFS general substrate transporter"/>
    <property type="match status" value="1"/>
</dbReference>
<evidence type="ECO:0000256" key="4">
    <source>
        <dbReference type="ARBA" id="ARBA00022692"/>
    </source>
</evidence>
<feature type="domain" description="ELMO" evidence="12">
    <location>
        <begin position="296"/>
        <end position="418"/>
    </location>
</feature>
<organism evidence="13 14">
    <name type="scientific">Discostella pseudostelligera</name>
    <dbReference type="NCBI Taxonomy" id="259834"/>
    <lineage>
        <taxon>Eukaryota</taxon>
        <taxon>Sar</taxon>
        <taxon>Stramenopiles</taxon>
        <taxon>Ochrophyta</taxon>
        <taxon>Bacillariophyta</taxon>
        <taxon>Coscinodiscophyceae</taxon>
        <taxon>Thalassiosirophycidae</taxon>
        <taxon>Stephanodiscales</taxon>
        <taxon>Stephanodiscaceae</taxon>
        <taxon>Discostella</taxon>
    </lineage>
</organism>
<feature type="transmembrane region" description="Helical" evidence="9">
    <location>
        <begin position="1305"/>
        <end position="1325"/>
    </location>
</feature>
<feature type="compositionally biased region" description="Basic and acidic residues" evidence="11">
    <location>
        <begin position="788"/>
        <end position="797"/>
    </location>
</feature>
<dbReference type="Pfam" id="PF03219">
    <property type="entry name" value="TLC"/>
    <property type="match status" value="1"/>
</dbReference>
<feature type="transmembrane region" description="Helical" evidence="9">
    <location>
        <begin position="1118"/>
        <end position="1141"/>
    </location>
</feature>
<protein>
    <recommendedName>
        <fullName evidence="9">ADP,ATP carrier protein</fullName>
    </recommendedName>
</protein>
<dbReference type="InterPro" id="IPR036259">
    <property type="entry name" value="MFS_trans_sf"/>
</dbReference>
<keyword evidence="14" id="KW-1185">Reference proteome</keyword>
<evidence type="ECO:0000256" key="10">
    <source>
        <dbReference type="SAM" id="Coils"/>
    </source>
</evidence>
<feature type="compositionally biased region" description="Low complexity" evidence="11">
    <location>
        <begin position="931"/>
        <end position="942"/>
    </location>
</feature>
<dbReference type="InterPro" id="IPR004667">
    <property type="entry name" value="ADP_ATP_car_bac_type"/>
</dbReference>
<evidence type="ECO:0000256" key="6">
    <source>
        <dbReference type="ARBA" id="ARBA00022840"/>
    </source>
</evidence>
<evidence type="ECO:0000256" key="1">
    <source>
        <dbReference type="ARBA" id="ARBA00004141"/>
    </source>
</evidence>
<feature type="region of interest" description="Disordered" evidence="11">
    <location>
        <begin position="92"/>
        <end position="133"/>
    </location>
</feature>
<evidence type="ECO:0000256" key="8">
    <source>
        <dbReference type="ARBA" id="ARBA00023136"/>
    </source>
</evidence>
<keyword evidence="3 9" id="KW-0813">Transport</keyword>
<feature type="compositionally biased region" description="Low complexity" evidence="11">
    <location>
        <begin position="112"/>
        <end position="133"/>
    </location>
</feature>
<evidence type="ECO:0000256" key="9">
    <source>
        <dbReference type="RuleBase" id="RU363121"/>
    </source>
</evidence>
<feature type="transmembrane region" description="Helical" evidence="9">
    <location>
        <begin position="960"/>
        <end position="978"/>
    </location>
</feature>
<keyword evidence="4 9" id="KW-0812">Transmembrane</keyword>
<feature type="compositionally biased region" description="Polar residues" evidence="11">
    <location>
        <begin position="857"/>
        <end position="867"/>
    </location>
</feature>
<evidence type="ECO:0000313" key="14">
    <source>
        <dbReference type="Proteomes" id="UP001530293"/>
    </source>
</evidence>
<evidence type="ECO:0000313" key="13">
    <source>
        <dbReference type="EMBL" id="KAL3758185.1"/>
    </source>
</evidence>
<name>A0ABD3M2G7_9STRA</name>
<dbReference type="PANTHER" id="PTHR31187:SF1">
    <property type="entry name" value="ADP,ATP CARRIER PROTEIN 1"/>
    <property type="match status" value="1"/>
</dbReference>
<dbReference type="EMBL" id="JALLBG020000237">
    <property type="protein sequence ID" value="KAL3758185.1"/>
    <property type="molecule type" value="Genomic_DNA"/>
</dbReference>
<dbReference type="InterPro" id="IPR006816">
    <property type="entry name" value="ELMO_dom"/>
</dbReference>
<keyword evidence="7 9" id="KW-1133">Transmembrane helix</keyword>
<evidence type="ECO:0000256" key="11">
    <source>
        <dbReference type="SAM" id="MobiDB-lite"/>
    </source>
</evidence>
<feature type="region of interest" description="Disordered" evidence="11">
    <location>
        <begin position="774"/>
        <end position="798"/>
    </location>
</feature>
<evidence type="ECO:0000256" key="3">
    <source>
        <dbReference type="ARBA" id="ARBA00022448"/>
    </source>
</evidence>
<feature type="region of interest" description="Disordered" evidence="11">
    <location>
        <begin position="812"/>
        <end position="873"/>
    </location>
</feature>
<keyword evidence="10" id="KW-0175">Coiled coil</keyword>
<dbReference type="GO" id="GO:0016020">
    <property type="term" value="C:membrane"/>
    <property type="evidence" value="ECO:0007669"/>
    <property type="project" value="UniProtKB-SubCell"/>
</dbReference>
<evidence type="ECO:0000256" key="2">
    <source>
        <dbReference type="ARBA" id="ARBA00007127"/>
    </source>
</evidence>
<keyword evidence="6 9" id="KW-0067">ATP-binding</keyword>
<feature type="transmembrane region" description="Helical" evidence="9">
    <location>
        <begin position="999"/>
        <end position="1016"/>
    </location>
</feature>
<feature type="transmembrane region" description="Helical" evidence="9">
    <location>
        <begin position="1161"/>
        <end position="1179"/>
    </location>
</feature>
<dbReference type="Pfam" id="PF04727">
    <property type="entry name" value="ELMO_CED12"/>
    <property type="match status" value="1"/>
</dbReference>
<feature type="transmembrane region" description="Helical" evidence="9">
    <location>
        <begin position="1028"/>
        <end position="1047"/>
    </location>
</feature>
<dbReference type="NCBIfam" id="TIGR00769">
    <property type="entry name" value="AAA"/>
    <property type="match status" value="1"/>
</dbReference>
<keyword evidence="5 9" id="KW-0547">Nucleotide-binding</keyword>
<gene>
    <name evidence="13" type="ORF">ACHAWU_004823</name>
</gene>
<comment type="subcellular location">
    <subcellularLocation>
        <location evidence="1 9">Membrane</location>
        <topology evidence="1 9">Multi-pass membrane protein</topology>
    </subcellularLocation>
</comment>
<feature type="coiled-coil region" evidence="10">
    <location>
        <begin position="662"/>
        <end position="689"/>
    </location>
</feature>
<proteinExistence type="inferred from homology"/>
<dbReference type="PANTHER" id="PTHR31187">
    <property type="match status" value="1"/>
</dbReference>
<feature type="region of interest" description="Disordered" evidence="11">
    <location>
        <begin position="1"/>
        <end position="37"/>
    </location>
</feature>
<feature type="transmembrane region" description="Helical" evidence="9">
    <location>
        <begin position="1084"/>
        <end position="1106"/>
    </location>
</feature>
<reference evidence="13 14" key="1">
    <citation type="submission" date="2024-10" db="EMBL/GenBank/DDBJ databases">
        <title>Updated reference genomes for cyclostephanoid diatoms.</title>
        <authorList>
            <person name="Roberts W.R."/>
            <person name="Alverson A.J."/>
        </authorList>
    </citation>
    <scope>NUCLEOTIDE SEQUENCE [LARGE SCALE GENOMIC DNA]</scope>
    <source>
        <strain evidence="13 14">AJA232-27</strain>
    </source>
</reference>
<feature type="transmembrane region" description="Helical" evidence="9">
    <location>
        <begin position="1278"/>
        <end position="1298"/>
    </location>
</feature>
<feature type="region of interest" description="Disordered" evidence="11">
    <location>
        <begin position="901"/>
        <end position="946"/>
    </location>
</feature>
<evidence type="ECO:0000256" key="7">
    <source>
        <dbReference type="ARBA" id="ARBA00022989"/>
    </source>
</evidence>
<keyword evidence="8 9" id="KW-0472">Membrane</keyword>
<feature type="compositionally biased region" description="Low complexity" evidence="11">
    <location>
        <begin position="8"/>
        <end position="19"/>
    </location>
</feature>
<sequence>MMDATPYLLSSGSGSEPPSIATMVDLPPIHDGVTSNDGKVAATNATAASSTSTSASELNSPSAATTAAANASTSNFSNPWSAMMGGIGSLANSARGSSGKEGEMNGNVNADATSTSPTSNNNKSNKSSNSAPSSGNTFFFSNLTSNLTSSVQTTLNNTSGVISQPLSSFTKSISRNITGMNTLPDKTTASQVLMFRQLLHTKCRPGLRLSRNYEGTPAQMAVLHMPRGIEQSKKMIISYDNLITRLWLSGAIMPFEKGGYASLSPSGNGNKRTGSIDTLINERGLPPVPHNFWVDRLGFQQDDPVTDFRSGGTVPKTTQFIGKVLSLAMLVHIVESCPAVHSRFVPKPKPEVYTATSPTSSSESNTLTLEEIITDDASVLPFGITCINITDMLAKFLLFSKAVDKMDALLSAKPFWKMFIDPNSMLVLQEVSLDLLCDVCVEIGRERRVQRLIEMEKGTAVDNAKDGNRMPGTQNGKVTVFDFSEIMERTEKRVGDEVLGAGPQNVEELRVIARRVKSKYLLRIQLKEKHSIPNTSNNGGPVSPLGRQVPPIPSKEAVKNVTNSVTSSVIGGVGGLVSMLKRGDRASPKDSTVDNNNDESVDVIDFTAAGKNADEAVGGQEVEVNLDGTTTSSTDDLFGSTSAHVMDAFAITSPTNIDGTSMNNHAGEAEAEVDELEKLSAELGELSVEAFDLLGDDFDVSNLQDVDHSDELLDAMDVKLDPMAAFTLDDEDLYSYDSAPSDIHHHLQLRPSRRVGLLALRNGDVSSCRTVINSLRGGSSSSEDGDESVNRDDKGEEGVVIDVALIDQDVDVSSSDVKQESRGGGGWKHGLFGKKKLTTTDDASTTTDESEDGSGSIEITMNTTPDGKSNVKVDIDAPNTIREIQGKLNEVMETSNIQSNINGSTMGTDGGGSISGSSIAHQVRAGGGSTTQGANSQSAATTAGGGGHISSKFPISTSELPHFFSMSFMMFLFIYVFTTVRDTKDTLVVSNCGAEAIPFLKLYAVMPCATAFIVIYSKLSNLLDKRSLFYVTLIPFFIFYGVFAFMLFPNRDVIHFPTLAEGMMGGGGGVTSAAINLIRYWSFSLYFIVSELWASAGVPLLFWQCANDVTPMAQAKRFYPLFAITGNLAPIVSGKVMSYVISLQKSNDDIGFGSTLKTLAVIKGLVCVGIIAIYRRVYAMAEERERKERMEQSLSTIRGIERSGKVEITMEFKKPKQKLTLKQSAKELMASRELKAMAMMVFCYNVCVELTEVLWKAILRKTYPNKSLYMNYMARFSQTVGVVAFLLQLVASEIINVFGWKWTAMIPPLTMGILAAAFFAAIIAGEEQIPLAQALLIGTVQNVANKVTKYSLFDPCKEMAYIPLGPEAKVKGKAAVDVLGARLGRSMGSATQQLMVFLVGGTDGSILNCAPYIGACYATAIAMWSNAVSVLGRLFDNADNSPKVDNTQKLEAIGEAITIIKSIEDAKRDKKKKSTSAKDSK</sequence>
<comment type="caution">
    <text evidence="13">The sequence shown here is derived from an EMBL/GenBank/DDBJ whole genome shotgun (WGS) entry which is preliminary data.</text>
</comment>
<accession>A0ABD3M2G7</accession>
<comment type="similarity">
    <text evidence="2 9">Belongs to the ADP/ATP translocase tlc family.</text>
</comment>
<evidence type="ECO:0000259" key="12">
    <source>
        <dbReference type="Pfam" id="PF04727"/>
    </source>
</evidence>
<feature type="transmembrane region" description="Helical" evidence="9">
    <location>
        <begin position="1059"/>
        <end position="1078"/>
    </location>
</feature>
<dbReference type="Proteomes" id="UP001530293">
    <property type="component" value="Unassembled WGS sequence"/>
</dbReference>
<evidence type="ECO:0000256" key="5">
    <source>
        <dbReference type="ARBA" id="ARBA00022741"/>
    </source>
</evidence>
<dbReference type="GO" id="GO:0005524">
    <property type="term" value="F:ATP binding"/>
    <property type="evidence" value="ECO:0007669"/>
    <property type="project" value="UniProtKB-KW"/>
</dbReference>